<feature type="compositionally biased region" description="Polar residues" evidence="1">
    <location>
        <begin position="180"/>
        <end position="195"/>
    </location>
</feature>
<feature type="region of interest" description="Disordered" evidence="1">
    <location>
        <begin position="176"/>
        <end position="199"/>
    </location>
</feature>
<dbReference type="InterPro" id="IPR013783">
    <property type="entry name" value="Ig-like_fold"/>
</dbReference>
<gene>
    <name evidence="3" type="ORF">C0W53_16175</name>
</gene>
<evidence type="ECO:0000313" key="4">
    <source>
        <dbReference type="Proteomes" id="UP000240728"/>
    </source>
</evidence>
<dbReference type="InterPro" id="IPR006626">
    <property type="entry name" value="PbH1"/>
</dbReference>
<dbReference type="Gene3D" id="2.60.40.10">
    <property type="entry name" value="Immunoglobulins"/>
    <property type="match status" value="1"/>
</dbReference>
<comment type="caution">
    <text evidence="3">The sequence shown here is derived from an EMBL/GenBank/DDBJ whole genome shotgun (WGS) entry which is preliminary data.</text>
</comment>
<dbReference type="RefSeq" id="WP_045043373.1">
    <property type="nucleotide sequence ID" value="NZ_JZTB01000017.1"/>
</dbReference>
<proteinExistence type="predicted"/>
<sequence length="1421" mass="150623">MNRFHNIIIHNTAFILLLFSVSINAEQPRVISNSGFSNGVFQTCAAVGKYYCMRVFAGRNGDNYLNAGSGCATFNGSSTFYMGDVVVQKGTIRTLNADDRATFYFPNGVTKQINGGHNAGGNCETGSNHTQTFNQDIVPLGTTFTVAADVKVGGGGEAWGQMDVYFEPYLQDYGDAPDATNGTGPNNYRTRQGDNGPSHRALKSEYTTYLGVNVPDDDDTGLQNADATADDINAGSNFYGIAADDEDGVTYPSVRYIDTSYSITADATNTSGSNAYLYAWFDFDNSGTFDVDELITNGTGPGGAYIVAGGTNNVTQTLTWNSLADLTANGYYFSRVRISSTLINTTATGSNEDTRSLGALNNAGEIEDYMTCVGCVDITGHVYDDVNGDGDLSDKVAVNGVSVYVYTDDGDNIPNAADGSPSFTTTTDVNGYYSFLQIPGVTYFVSPNPPATGAAVAEQTYTTTLTDNINGTFVTSYCDANGDAIADVTPINTTGVCFGGWDGDRANNNANTNLSLREHISLIVFSANSSAVNNLDFGFSYNVVTNINNSAQGSLRQFITNANTISGANEMRFVPAVPANDTNASADWWVVTPTSSLTTITGANGANTTLDGTAYSYSDGVTVIDSNSGNYSASQTVGSSIGCSTETIPALMKPELQIDMATSSSPYSAELVIINADNTTIKNLSLTGGSLGINIYSANITDTLIENNLIGIDPAGNNDVIGQQTCGTSLGCAGIAIANSGNGTLSGDNGIIRNNAIKTAHNNISLNNLNAQSNTVNWQIIHNQLLGTISTAATPYHNVVISRGVPSYLNIQGNLLRDATGDGINQSLTSNVDLFQTLTSNDIQNVAGDGIHYRSGRHSIIECNLLHNNGDSGISIDGNTNVRGYLITKNSFNNNDSNAIDLQNGATGNGVSVNSDLCNNNTGAGANNNLARPQIISAVYDGTNLTLQGNVCSTGEFTFEVYKANAGIGDIGADAKNAGEGEEYLYTISGIVGSVLNHVMPIAGLVNGDEITVIASRIVTGGLGVLQDTSEFSANVPVDMDIVLNGKVFEDNGQGGAVAHDGIQNGDEQGLDNFIVIAFYDDVPITDYVTGQEIDRVITKGDGHYSLTIPVELSQKDIKLIVVSKAVWIDISESDMSLMTQVTNGSLTDSMVLINATAGDNLTDLDFGKVREPILQPDNYTEAQPNIPIVFSHKFYLNTNANVSFSISNINNSSSGYINNHVLYHDVNCSGKLDSTVNNPLINPILMNADTNTQVCILVKVMMSDNMPLHSFYKYQLNAQVDFNNSVIQRNVTDNDTIVVNFRGSGELEITKTVKNITQGGSEGVLNTAEPGDVLEYKINFINSGLGNISDIKLYDSTPEFTDLNSMIDCSIAVIPTGLSCNITMVNGSNIIGYEGGIIWELVGSLSSGSKGEVIYRVKVK</sequence>
<dbReference type="InterPro" id="IPR045474">
    <property type="entry name" value="GEVED"/>
</dbReference>
<evidence type="ECO:0000313" key="3">
    <source>
        <dbReference type="EMBL" id="PSX43916.1"/>
    </source>
</evidence>
<dbReference type="SMART" id="SM00710">
    <property type="entry name" value="PbH1"/>
    <property type="match status" value="5"/>
</dbReference>
<keyword evidence="4" id="KW-1185">Reference proteome</keyword>
<protein>
    <recommendedName>
        <fullName evidence="2">GEVED domain-containing protein</fullName>
    </recommendedName>
</protein>
<feature type="domain" description="GEVED" evidence="2">
    <location>
        <begin position="276"/>
        <end position="370"/>
    </location>
</feature>
<accession>A0AAX0YTC5</accession>
<evidence type="ECO:0000256" key="1">
    <source>
        <dbReference type="SAM" id="MobiDB-lite"/>
    </source>
</evidence>
<reference evidence="3 4" key="1">
    <citation type="submission" date="2018-01" db="EMBL/GenBank/DDBJ databases">
        <title>Whole genome sequencing of Histamine producing bacteria.</title>
        <authorList>
            <person name="Butler K."/>
        </authorList>
    </citation>
    <scope>NUCLEOTIDE SEQUENCE [LARGE SCALE GENOMIC DNA]</scope>
    <source>
        <strain evidence="3 4">A1-4</strain>
    </source>
</reference>
<evidence type="ECO:0000259" key="2">
    <source>
        <dbReference type="Pfam" id="PF20009"/>
    </source>
</evidence>
<dbReference type="Proteomes" id="UP000240728">
    <property type="component" value="Unassembled WGS sequence"/>
</dbReference>
<dbReference type="EMBL" id="PYOZ01000011">
    <property type="protein sequence ID" value="PSX43916.1"/>
    <property type="molecule type" value="Genomic_DNA"/>
</dbReference>
<name>A0AAX0YTC5_9GAMM</name>
<dbReference type="Pfam" id="PF20009">
    <property type="entry name" value="GEVED"/>
    <property type="match status" value="1"/>
</dbReference>
<organism evidence="3 4">
    <name type="scientific">Photobacterium kishitanii</name>
    <dbReference type="NCBI Taxonomy" id="318456"/>
    <lineage>
        <taxon>Bacteria</taxon>
        <taxon>Pseudomonadati</taxon>
        <taxon>Pseudomonadota</taxon>
        <taxon>Gammaproteobacteria</taxon>
        <taxon>Vibrionales</taxon>
        <taxon>Vibrionaceae</taxon>
        <taxon>Photobacterium</taxon>
    </lineage>
</organism>